<gene>
    <name evidence="1" type="ORF">CARN7_0205</name>
</gene>
<name>E6QQF6_9ZZZZ</name>
<comment type="caution">
    <text evidence="1">The sequence shown here is derived from an EMBL/GenBank/DDBJ whole genome shotgun (WGS) entry which is preliminary data.</text>
</comment>
<organism evidence="1">
    <name type="scientific">mine drainage metagenome</name>
    <dbReference type="NCBI Taxonomy" id="410659"/>
    <lineage>
        <taxon>unclassified sequences</taxon>
        <taxon>metagenomes</taxon>
        <taxon>ecological metagenomes</taxon>
    </lineage>
</organism>
<sequence length="56" mass="6408">MSKKCHLFKLFQSSPTPEGGRYPQARAHILVVNTFQSSPTPEGGRYHVQPQFHWVV</sequence>
<evidence type="ECO:0000313" key="1">
    <source>
        <dbReference type="EMBL" id="CBI09477.1"/>
    </source>
</evidence>
<proteinExistence type="predicted"/>
<reference evidence="1" key="1">
    <citation type="submission" date="2009-10" db="EMBL/GenBank/DDBJ databases">
        <title>Diversity of trophic interactions inside an arsenic-rich microbial ecosystem.</title>
        <authorList>
            <person name="Bertin P.N."/>
            <person name="Heinrich-Salmeron A."/>
            <person name="Pelletier E."/>
            <person name="Goulhen-Chollet F."/>
            <person name="Arsene-Ploetze F."/>
            <person name="Gallien S."/>
            <person name="Calteau A."/>
            <person name="Vallenet D."/>
            <person name="Casiot C."/>
            <person name="Chane-Woon-Ming B."/>
            <person name="Giloteaux L."/>
            <person name="Barakat M."/>
            <person name="Bonnefoy V."/>
            <person name="Bruneel O."/>
            <person name="Chandler M."/>
            <person name="Cleiss J."/>
            <person name="Duran R."/>
            <person name="Elbaz-Poulichet F."/>
            <person name="Fonknechten N."/>
            <person name="Lauga B."/>
            <person name="Mornico D."/>
            <person name="Ortet P."/>
            <person name="Schaeffer C."/>
            <person name="Siguier P."/>
            <person name="Alexander Thil Smith A."/>
            <person name="Van Dorsselaer A."/>
            <person name="Weissenbach J."/>
            <person name="Medigue C."/>
            <person name="Le Paslier D."/>
        </authorList>
    </citation>
    <scope>NUCLEOTIDE SEQUENCE</scope>
</reference>
<protein>
    <submittedName>
        <fullName evidence="1">Uncharacterized protein</fullName>
    </submittedName>
</protein>
<dbReference type="AlphaFoldDB" id="E6QQF6"/>
<dbReference type="EMBL" id="CABR01000032">
    <property type="protein sequence ID" value="CBI09477.1"/>
    <property type="molecule type" value="Genomic_DNA"/>
</dbReference>
<accession>E6QQF6</accession>